<protein>
    <submittedName>
        <fullName evidence="2">Uncharacterized protein</fullName>
    </submittedName>
</protein>
<proteinExistence type="predicted"/>
<organism evidence="2 3">
    <name type="scientific">Sistotremastrum niveocremeum HHB9708</name>
    <dbReference type="NCBI Taxonomy" id="1314777"/>
    <lineage>
        <taxon>Eukaryota</taxon>
        <taxon>Fungi</taxon>
        <taxon>Dikarya</taxon>
        <taxon>Basidiomycota</taxon>
        <taxon>Agaricomycotina</taxon>
        <taxon>Agaricomycetes</taxon>
        <taxon>Sistotremastrales</taxon>
        <taxon>Sistotremastraceae</taxon>
        <taxon>Sertulicium</taxon>
        <taxon>Sertulicium niveocremeum</taxon>
    </lineage>
</organism>
<dbReference type="Proteomes" id="UP000076722">
    <property type="component" value="Unassembled WGS sequence"/>
</dbReference>
<gene>
    <name evidence="2" type="ORF">SISNIDRAFT_277311</name>
</gene>
<feature type="region of interest" description="Disordered" evidence="1">
    <location>
        <begin position="170"/>
        <end position="202"/>
    </location>
</feature>
<feature type="region of interest" description="Disordered" evidence="1">
    <location>
        <begin position="475"/>
        <end position="501"/>
    </location>
</feature>
<evidence type="ECO:0000313" key="2">
    <source>
        <dbReference type="EMBL" id="KZS88046.1"/>
    </source>
</evidence>
<dbReference type="EMBL" id="KV419441">
    <property type="protein sequence ID" value="KZS88046.1"/>
    <property type="molecule type" value="Genomic_DNA"/>
</dbReference>
<feature type="compositionally biased region" description="Basic and acidic residues" evidence="1">
    <location>
        <begin position="115"/>
        <end position="136"/>
    </location>
</feature>
<evidence type="ECO:0000256" key="1">
    <source>
        <dbReference type="SAM" id="MobiDB-lite"/>
    </source>
</evidence>
<dbReference type="OrthoDB" id="3224257at2759"/>
<feature type="region of interest" description="Disordered" evidence="1">
    <location>
        <begin position="289"/>
        <end position="365"/>
    </location>
</feature>
<evidence type="ECO:0000313" key="3">
    <source>
        <dbReference type="Proteomes" id="UP000076722"/>
    </source>
</evidence>
<feature type="compositionally biased region" description="Pro residues" evidence="1">
    <location>
        <begin position="177"/>
        <end position="189"/>
    </location>
</feature>
<dbReference type="AlphaFoldDB" id="A0A164NU88"/>
<feature type="compositionally biased region" description="Acidic residues" evidence="1">
    <location>
        <begin position="477"/>
        <end position="487"/>
    </location>
</feature>
<accession>A0A164NU88</accession>
<reference evidence="2 3" key="1">
    <citation type="journal article" date="2016" name="Mol. Biol. Evol.">
        <title>Comparative Genomics of Early-Diverging Mushroom-Forming Fungi Provides Insights into the Origins of Lignocellulose Decay Capabilities.</title>
        <authorList>
            <person name="Nagy L.G."/>
            <person name="Riley R."/>
            <person name="Tritt A."/>
            <person name="Adam C."/>
            <person name="Daum C."/>
            <person name="Floudas D."/>
            <person name="Sun H."/>
            <person name="Yadav J.S."/>
            <person name="Pangilinan J."/>
            <person name="Larsson K.H."/>
            <person name="Matsuura K."/>
            <person name="Barry K."/>
            <person name="Labutti K."/>
            <person name="Kuo R."/>
            <person name="Ohm R.A."/>
            <person name="Bhattacharya S.S."/>
            <person name="Shirouzu T."/>
            <person name="Yoshinaga Y."/>
            <person name="Martin F.M."/>
            <person name="Grigoriev I.V."/>
            <person name="Hibbett D.S."/>
        </authorList>
    </citation>
    <scope>NUCLEOTIDE SEQUENCE [LARGE SCALE GENOMIC DNA]</scope>
    <source>
        <strain evidence="2 3">HHB9708</strain>
    </source>
</reference>
<name>A0A164NU88_9AGAM</name>
<keyword evidence="3" id="KW-1185">Reference proteome</keyword>
<feature type="compositionally biased region" description="Basic and acidic residues" evidence="1">
    <location>
        <begin position="303"/>
        <end position="320"/>
    </location>
</feature>
<feature type="compositionally biased region" description="Low complexity" evidence="1">
    <location>
        <begin position="344"/>
        <end position="362"/>
    </location>
</feature>
<sequence>MLIKLVPPPTLGATSILFTLTAPNLPSDLALPQAYEIILNNVNQYSLEPPRAFHALDKASWPLALLEEVVLDMTTLSVSVVWIDNTIEEWPLCHGLEMMLDTVLYHVQKSSAEAANEKAMEEERQRLEKEREKARDTPPSSPMLGKSRSTKQKRQRGLIMNLVASVLSSSTSSSEPLPMPSPPPTPSEPSSPLFGTSDKAPINPETRLSHVFRLKARSILLDAFRRYIVHELASRSISTGFVACDSDCTKGYPGYAMWITQSMLTRCQARIEQLLDEAEEVRRRGILKEMKEASEAAHAASTKNDREKKDLTDGRDEHGNEVVPSDASAHIGWSSDGTLEGDAADGASLDSRSSSSTAFSQDPTAPSSLCSTIADLSAPFVLRGSNFRTPLPRDAEVYNSYVALSGRLGYLLSTLQHNVLLQQEHAVATQESIEHQAFRKAWSAGSLRPALGYEAGYSMPMISSALSRSCYTASEHDESELDDEDDLIDRPGLKRSSTLPKAAEGSTLSAKFSMLRRGRSFSALDLEVSRSNEITIDASSSVPDLSLSFSSSMSLADDDDPNFDYPAVQDSDDIVNESMPERSSASHEAYYASVWGDEEDFDGGDFDIMASHSNYEIANPHDSPGPRPSTPIPLSMPMSPVPPSMSMTAMSNTLSMAINLNASNANSTSGLSSVPRKMRSPLPVAFMAAGLGLKGSLMKSTLGLKDEDWHPVGQEPLLA</sequence>
<feature type="region of interest" description="Disordered" evidence="1">
    <location>
        <begin position="113"/>
        <end position="155"/>
    </location>
</feature>